<feature type="region of interest" description="Disordered" evidence="1">
    <location>
        <begin position="93"/>
        <end position="118"/>
    </location>
</feature>
<protein>
    <submittedName>
        <fullName evidence="2">Uncharacterized protein</fullName>
    </submittedName>
</protein>
<proteinExistence type="predicted"/>
<organism evidence="2 3">
    <name type="scientific">Pleurodeles waltl</name>
    <name type="common">Iberian ribbed newt</name>
    <dbReference type="NCBI Taxonomy" id="8319"/>
    <lineage>
        <taxon>Eukaryota</taxon>
        <taxon>Metazoa</taxon>
        <taxon>Chordata</taxon>
        <taxon>Craniata</taxon>
        <taxon>Vertebrata</taxon>
        <taxon>Euteleostomi</taxon>
        <taxon>Amphibia</taxon>
        <taxon>Batrachia</taxon>
        <taxon>Caudata</taxon>
        <taxon>Salamandroidea</taxon>
        <taxon>Salamandridae</taxon>
        <taxon>Pleurodelinae</taxon>
        <taxon>Pleurodeles</taxon>
    </lineage>
</organism>
<evidence type="ECO:0000313" key="2">
    <source>
        <dbReference type="EMBL" id="KAJ1100864.1"/>
    </source>
</evidence>
<sequence>MPGAWLNRPARRPPPCEVLKGKTRTPKVPCLLANKLQIPAERQAGLVPEDGCEVDRAAAGGDLRPAEAIGGGAWPGAGRRRCRVMPELWSAPRPLDFGRGRQAPIERTSGPPERLLGGHLWPAVEGADRTGGSTCWWCGS</sequence>
<reference evidence="2" key="1">
    <citation type="journal article" date="2022" name="bioRxiv">
        <title>Sequencing and chromosome-scale assembly of the giantPleurodeles waltlgenome.</title>
        <authorList>
            <person name="Brown T."/>
            <person name="Elewa A."/>
            <person name="Iarovenko S."/>
            <person name="Subramanian E."/>
            <person name="Araus A.J."/>
            <person name="Petzold A."/>
            <person name="Susuki M."/>
            <person name="Suzuki K.-i.T."/>
            <person name="Hayashi T."/>
            <person name="Toyoda A."/>
            <person name="Oliveira C."/>
            <person name="Osipova E."/>
            <person name="Leigh N.D."/>
            <person name="Simon A."/>
            <person name="Yun M.H."/>
        </authorList>
    </citation>
    <scope>NUCLEOTIDE SEQUENCE</scope>
    <source>
        <strain evidence="2">20211129_DDA</strain>
        <tissue evidence="2">Liver</tissue>
    </source>
</reference>
<name>A0AAV7MED5_PLEWA</name>
<dbReference type="EMBL" id="JANPWB010000014">
    <property type="protein sequence ID" value="KAJ1100864.1"/>
    <property type="molecule type" value="Genomic_DNA"/>
</dbReference>
<evidence type="ECO:0000256" key="1">
    <source>
        <dbReference type="SAM" id="MobiDB-lite"/>
    </source>
</evidence>
<accession>A0AAV7MED5</accession>
<dbReference type="AlphaFoldDB" id="A0AAV7MED5"/>
<evidence type="ECO:0000313" key="3">
    <source>
        <dbReference type="Proteomes" id="UP001066276"/>
    </source>
</evidence>
<keyword evidence="3" id="KW-1185">Reference proteome</keyword>
<comment type="caution">
    <text evidence="2">The sequence shown here is derived from an EMBL/GenBank/DDBJ whole genome shotgun (WGS) entry which is preliminary data.</text>
</comment>
<gene>
    <name evidence="2" type="ORF">NDU88_005939</name>
</gene>
<dbReference type="Proteomes" id="UP001066276">
    <property type="component" value="Chromosome 10"/>
</dbReference>